<evidence type="ECO:0000256" key="1">
    <source>
        <dbReference type="ARBA" id="ARBA00004514"/>
    </source>
</evidence>
<dbReference type="Pfam" id="PF05400">
    <property type="entry name" value="FliT"/>
    <property type="match status" value="1"/>
</dbReference>
<keyword evidence="8" id="KW-0969">Cilium</keyword>
<reference evidence="8 9" key="1">
    <citation type="submission" date="2021-01" db="EMBL/GenBank/DDBJ databases">
        <title>Genomic Encyclopedia of Type Strains, Phase IV (KMG-IV): sequencing the most valuable type-strain genomes for metagenomic binning, comparative biology and taxonomic classification.</title>
        <authorList>
            <person name="Goeker M."/>
        </authorList>
    </citation>
    <scope>NUCLEOTIDE SEQUENCE [LARGE SCALE GENOMIC DNA]</scope>
    <source>
        <strain evidence="8 9">DSM 105453</strain>
    </source>
</reference>
<evidence type="ECO:0000256" key="5">
    <source>
        <dbReference type="ARBA" id="ARBA00093765"/>
    </source>
</evidence>
<gene>
    <name evidence="8" type="ORF">JOC94_001178</name>
</gene>
<evidence type="ECO:0000256" key="6">
    <source>
        <dbReference type="ARBA" id="ARBA00093785"/>
    </source>
</evidence>
<dbReference type="RefSeq" id="WP_077111625.1">
    <property type="nucleotide sequence ID" value="NZ_JAFBFH010000005.1"/>
</dbReference>
<comment type="subcellular location">
    <subcellularLocation>
        <location evidence="1">Cytoplasm</location>
        <location evidence="1">Cytosol</location>
    </subcellularLocation>
</comment>
<evidence type="ECO:0000313" key="8">
    <source>
        <dbReference type="EMBL" id="MBM7714206.1"/>
    </source>
</evidence>
<keyword evidence="3" id="KW-1005">Bacterial flagellum biogenesis</keyword>
<keyword evidence="8" id="KW-0282">Flagellum</keyword>
<comment type="function">
    <text evidence="5">May act as an export chaperone for the filament capping protein FliD.</text>
</comment>
<sequence>MSAVQECLRLTEELLVILRHPNSTERDRLIHKIEETLTRRENLLPQIKPPFSEEDLIAGKKLVDLNNELSFLLESVNSHILRELNELELKKTSASRYANPYGSASQLDGAFYDKRL</sequence>
<keyword evidence="2" id="KW-0963">Cytoplasm</keyword>
<protein>
    <recommendedName>
        <fullName evidence="7">Flagellar protein FliT</fullName>
    </recommendedName>
</protein>
<evidence type="ECO:0000256" key="2">
    <source>
        <dbReference type="ARBA" id="ARBA00022490"/>
    </source>
</evidence>
<keyword evidence="9" id="KW-1185">Reference proteome</keyword>
<comment type="similarity">
    <text evidence="6">Belongs to the bacillales FliT family.</text>
</comment>
<evidence type="ECO:0000313" key="9">
    <source>
        <dbReference type="Proteomes" id="UP000823485"/>
    </source>
</evidence>
<evidence type="ECO:0000256" key="3">
    <source>
        <dbReference type="ARBA" id="ARBA00022795"/>
    </source>
</evidence>
<keyword evidence="4" id="KW-0143">Chaperone</keyword>
<keyword evidence="8" id="KW-0966">Cell projection</keyword>
<dbReference type="Proteomes" id="UP000823485">
    <property type="component" value="Unassembled WGS sequence"/>
</dbReference>
<evidence type="ECO:0000256" key="7">
    <source>
        <dbReference type="ARBA" id="ARBA00093797"/>
    </source>
</evidence>
<dbReference type="InterPro" id="IPR008622">
    <property type="entry name" value="FliT"/>
</dbReference>
<comment type="caution">
    <text evidence="8">The sequence shown here is derived from an EMBL/GenBank/DDBJ whole genome shotgun (WGS) entry which is preliminary data.</text>
</comment>
<organism evidence="8 9">
    <name type="scientific">Siminovitchia thermophila</name>
    <dbReference type="NCBI Taxonomy" id="1245522"/>
    <lineage>
        <taxon>Bacteria</taxon>
        <taxon>Bacillati</taxon>
        <taxon>Bacillota</taxon>
        <taxon>Bacilli</taxon>
        <taxon>Bacillales</taxon>
        <taxon>Bacillaceae</taxon>
        <taxon>Siminovitchia</taxon>
    </lineage>
</organism>
<evidence type="ECO:0000256" key="4">
    <source>
        <dbReference type="ARBA" id="ARBA00023186"/>
    </source>
</evidence>
<name>A0ABS2R3I1_9BACI</name>
<proteinExistence type="inferred from homology"/>
<accession>A0ABS2R3I1</accession>
<dbReference type="EMBL" id="JAFBFH010000005">
    <property type="protein sequence ID" value="MBM7714206.1"/>
    <property type="molecule type" value="Genomic_DNA"/>
</dbReference>